<dbReference type="RefSeq" id="WP_040275472.1">
    <property type="nucleotide sequence ID" value="NZ_JAJNCM010000010.1"/>
</dbReference>
<sequence>MVASIAGFKGTVTEVQEATRFALAGAKALVDTASAFKPTSTGVRSVQLAAGTAMVCGVLVVESAAQIVQVAANSGASARLDVVGLRFTWAGDNSSVQVFVKQGVVGSTTPPALTRVAGGTYEFPLAVVRVRPSVSTIAAADVLDVRVWGGFGGPFQAAQTEQIGIVDLPLGAVLQSGTTEYNVTANDGQGNSTLSLTSAAALPWTAYDPVLGTHKDGVCALGAGGVRRGWYQLDPATQTCHVKFEIRTGTGTRNFGRGTMYIDLPSGIRPSAVFTDQWGEGLLYTNVGDGWMNWMLKFLIRNDYNNFVVPYVTSAGHDTRLLPMQSAGDDGGIGNLDQVGTGGVPYIEQQSPRARVYSEPEVITGAFSFIVA</sequence>
<dbReference type="Proteomes" id="UP000042997">
    <property type="component" value="Unassembled WGS sequence"/>
</dbReference>
<organism evidence="1 2">
    <name type="scientific">Rhodococcus ruber</name>
    <dbReference type="NCBI Taxonomy" id="1830"/>
    <lineage>
        <taxon>Bacteria</taxon>
        <taxon>Bacillati</taxon>
        <taxon>Actinomycetota</taxon>
        <taxon>Actinomycetes</taxon>
        <taxon>Mycobacteriales</taxon>
        <taxon>Nocardiaceae</taxon>
        <taxon>Rhodococcus</taxon>
    </lineage>
</organism>
<accession>A0A098BX51</accession>
<reference evidence="1 2" key="1">
    <citation type="journal article" date="2014" name="Genome Announc.">
        <title>Draft Genome Sequence of Propane- and Butane-Oxidizing Actinobacterium Rhodococcus ruber IEGM 231.</title>
        <authorList>
            <person name="Ivshina I.B."/>
            <person name="Kuyukina M.S."/>
            <person name="Krivoruchko A.V."/>
            <person name="Barbe V."/>
            <person name="Fischer C."/>
        </authorList>
    </citation>
    <scope>NUCLEOTIDE SEQUENCE [LARGE SCALE GENOMIC DNA]</scope>
</reference>
<dbReference type="EMBL" id="CCSD01000109">
    <property type="protein sequence ID" value="CDZ92301.1"/>
    <property type="molecule type" value="Genomic_DNA"/>
</dbReference>
<protein>
    <submittedName>
        <fullName evidence="1">Uncharacterized protein</fullName>
    </submittedName>
</protein>
<dbReference type="OrthoDB" id="4930130at2"/>
<dbReference type="AlphaFoldDB" id="A0A098BX51"/>
<evidence type="ECO:0000313" key="2">
    <source>
        <dbReference type="Proteomes" id="UP000042997"/>
    </source>
</evidence>
<name>A0A098BX51_9NOCA</name>
<gene>
    <name evidence="1" type="ORF">RHRU231_930180</name>
</gene>
<evidence type="ECO:0000313" key="1">
    <source>
        <dbReference type="EMBL" id="CDZ92301.1"/>
    </source>
</evidence>
<proteinExistence type="predicted"/>